<accession>A0ABM8TUU7</accession>
<dbReference type="InterPro" id="IPR005545">
    <property type="entry name" value="YCII"/>
</dbReference>
<dbReference type="EMBL" id="CAJPVI010000079">
    <property type="protein sequence ID" value="CAG2160381.1"/>
    <property type="molecule type" value="Genomic_DNA"/>
</dbReference>
<evidence type="ECO:0000313" key="4">
    <source>
        <dbReference type="Proteomes" id="UP000672657"/>
    </source>
</evidence>
<keyword evidence="4" id="KW-1185">Reference proteome</keyword>
<dbReference type="SUPFAM" id="SSF54909">
    <property type="entry name" value="Dimeric alpha+beta barrel"/>
    <property type="match status" value="1"/>
</dbReference>
<sequence length="98" mass="11238">MFVVLLHYLQPLQVIETHLKEHRNYLDQHYAAGHFVASGPQVPRVGGVILVRGLSREQLDLVLADDPFYREQIAQYQVIEFHPNKFADGVESLFAPHC</sequence>
<evidence type="ECO:0000259" key="2">
    <source>
        <dbReference type="Pfam" id="PF03795"/>
    </source>
</evidence>
<dbReference type="PANTHER" id="PTHR37828:SF1">
    <property type="entry name" value="YCII-RELATED DOMAIN-CONTAINING PROTEIN"/>
    <property type="match status" value="1"/>
</dbReference>
<dbReference type="PANTHER" id="PTHR37828">
    <property type="entry name" value="GSR2449 PROTEIN"/>
    <property type="match status" value="1"/>
</dbReference>
<dbReference type="Pfam" id="PF03795">
    <property type="entry name" value="YCII"/>
    <property type="match status" value="1"/>
</dbReference>
<dbReference type="Gene3D" id="3.30.70.1060">
    <property type="entry name" value="Dimeric alpha+beta barrel"/>
    <property type="match status" value="1"/>
</dbReference>
<comment type="similarity">
    <text evidence="1">Belongs to the YciI family.</text>
</comment>
<dbReference type="RefSeq" id="WP_211958198.1">
    <property type="nucleotide sequence ID" value="NZ_CAJPVI010000079.1"/>
</dbReference>
<reference evidence="3 4" key="1">
    <citation type="submission" date="2021-03" db="EMBL/GenBank/DDBJ databases">
        <authorList>
            <person name="Peeters C."/>
        </authorList>
    </citation>
    <scope>NUCLEOTIDE SEQUENCE [LARGE SCALE GENOMIC DNA]</scope>
    <source>
        <strain evidence="3 4">LMG 26411</strain>
    </source>
</reference>
<evidence type="ECO:0000256" key="1">
    <source>
        <dbReference type="ARBA" id="ARBA00007689"/>
    </source>
</evidence>
<proteinExistence type="inferred from homology"/>
<comment type="caution">
    <text evidence="3">The sequence shown here is derived from an EMBL/GenBank/DDBJ whole genome shotgun (WGS) entry which is preliminary data.</text>
</comment>
<gene>
    <name evidence="3" type="ORF">LMG26411_07443</name>
</gene>
<protein>
    <recommendedName>
        <fullName evidence="2">YCII-related domain-containing protein</fullName>
    </recommendedName>
</protein>
<organism evidence="3 4">
    <name type="scientific">Cupriavidus numazuensis</name>
    <dbReference type="NCBI Taxonomy" id="221992"/>
    <lineage>
        <taxon>Bacteria</taxon>
        <taxon>Pseudomonadati</taxon>
        <taxon>Pseudomonadota</taxon>
        <taxon>Betaproteobacteria</taxon>
        <taxon>Burkholderiales</taxon>
        <taxon>Burkholderiaceae</taxon>
        <taxon>Cupriavidus</taxon>
    </lineage>
</organism>
<dbReference type="InterPro" id="IPR011008">
    <property type="entry name" value="Dimeric_a/b-barrel"/>
</dbReference>
<dbReference type="Proteomes" id="UP000672657">
    <property type="component" value="Unassembled WGS sequence"/>
</dbReference>
<name>A0ABM8TUU7_9BURK</name>
<feature type="domain" description="YCII-related" evidence="2">
    <location>
        <begin position="1"/>
        <end position="81"/>
    </location>
</feature>
<evidence type="ECO:0000313" key="3">
    <source>
        <dbReference type="EMBL" id="CAG2160381.1"/>
    </source>
</evidence>